<evidence type="ECO:0000313" key="2">
    <source>
        <dbReference type="EMBL" id="SUA31583.1"/>
    </source>
</evidence>
<accession>A0A378WFC9</accession>
<protein>
    <submittedName>
        <fullName evidence="2">Uncharacterized protein</fullName>
    </submittedName>
</protein>
<evidence type="ECO:0000256" key="1">
    <source>
        <dbReference type="SAM" id="MobiDB-lite"/>
    </source>
</evidence>
<dbReference type="EMBL" id="UGQY01000006">
    <property type="protein sequence ID" value="SUA31583.1"/>
    <property type="molecule type" value="Genomic_DNA"/>
</dbReference>
<sequence length="204" mass="23122">MIPTDRQRLRRASQYRDRTAAREQTRALRQVSAAAYWLKNLDAGEPREQREEVAQSCARYARTTGASDAMIEQARLYGEDAGSHLATMFGRTFLSWSKTVRLASPRLKRLPEGLRVRLASQQAYERLYMAAERYVDWLTEEGFVLVERRVIRHADLTDTVISEWQRPAAAGADRAQIIEWRTAASDTAEVADTFGADENAGRVG</sequence>
<feature type="compositionally biased region" description="Basic and acidic residues" evidence="1">
    <location>
        <begin position="14"/>
        <end position="23"/>
    </location>
</feature>
<feature type="region of interest" description="Disordered" evidence="1">
    <location>
        <begin position="1"/>
        <end position="23"/>
    </location>
</feature>
<proteinExistence type="predicted"/>
<dbReference type="AlphaFoldDB" id="A0A378WFC9"/>
<organism evidence="2 3">
    <name type="scientific">Mycolicibacterium fortuitum</name>
    <name type="common">Mycobacterium fortuitum</name>
    <dbReference type="NCBI Taxonomy" id="1766"/>
    <lineage>
        <taxon>Bacteria</taxon>
        <taxon>Bacillati</taxon>
        <taxon>Actinomycetota</taxon>
        <taxon>Actinomycetes</taxon>
        <taxon>Mycobacteriales</taxon>
        <taxon>Mycobacteriaceae</taxon>
        <taxon>Mycolicibacterium</taxon>
    </lineage>
</organism>
<dbReference type="Proteomes" id="UP000255389">
    <property type="component" value="Unassembled WGS sequence"/>
</dbReference>
<name>A0A378WFC9_MYCFO</name>
<reference evidence="2 3" key="1">
    <citation type="submission" date="2018-06" db="EMBL/GenBank/DDBJ databases">
        <authorList>
            <consortium name="Pathogen Informatics"/>
            <person name="Doyle S."/>
        </authorList>
    </citation>
    <scope>NUCLEOTIDE SEQUENCE [LARGE SCALE GENOMIC DNA]</scope>
    <source>
        <strain evidence="2 3">NCTC1542</strain>
    </source>
</reference>
<evidence type="ECO:0000313" key="3">
    <source>
        <dbReference type="Proteomes" id="UP000255389"/>
    </source>
</evidence>
<gene>
    <name evidence="2" type="ORF">NCTC1542_06938</name>
</gene>